<evidence type="ECO:0000313" key="1">
    <source>
        <dbReference type="EMBL" id="PRD69137.1"/>
    </source>
</evidence>
<accession>A0A2S9KFE3</accession>
<gene>
    <name evidence="1" type="ORF">C6P61_07380</name>
</gene>
<reference evidence="1 2" key="1">
    <citation type="submission" date="2018-03" db="EMBL/GenBank/DDBJ databases">
        <title>Comparative genomics illustrates the genes involved in a hyperalkaliphilic mechanisms of Serpentinomonas isolated from highly-alkaline calcium-rich serpentinized springs.</title>
        <authorList>
            <person name="Suzuki S."/>
            <person name="Ishii S."/>
            <person name="Walworth N."/>
            <person name="Bird L."/>
            <person name="Kuenen J.G."/>
            <person name="Nealson K.H."/>
        </authorList>
    </citation>
    <scope>NUCLEOTIDE SEQUENCE [LARGE SCALE GENOMIC DNA]</scope>
    <source>
        <strain evidence="1 2">83</strain>
    </source>
</reference>
<dbReference type="OrthoDB" id="8955285at2"/>
<protein>
    <submittedName>
        <fullName evidence="1">Uncharacterized protein</fullName>
    </submittedName>
</protein>
<organism evidence="1 2">
    <name type="scientific">Malikia spinosa</name>
    <dbReference type="NCBI Taxonomy" id="86180"/>
    <lineage>
        <taxon>Bacteria</taxon>
        <taxon>Pseudomonadati</taxon>
        <taxon>Pseudomonadota</taxon>
        <taxon>Betaproteobacteria</taxon>
        <taxon>Burkholderiales</taxon>
        <taxon>Comamonadaceae</taxon>
        <taxon>Malikia</taxon>
    </lineage>
</organism>
<proteinExistence type="predicted"/>
<dbReference type="AlphaFoldDB" id="A0A2S9KFE3"/>
<sequence>MKTIACKKDNDVIVQATCLLLVRHFRNLIELNDSGYGFHTRIFSHILHPEHRFVHAGDSEQVTADTPTHPEHVVPCATLIEECKRLISAGHHTDEQIAHLLQKHWKVATITKKEKMTLDFDLGYKSKMPEGWDFENSDTFSRFKLANISLK</sequence>
<name>A0A2S9KFE3_9BURK</name>
<evidence type="ECO:0000313" key="2">
    <source>
        <dbReference type="Proteomes" id="UP000238326"/>
    </source>
</evidence>
<keyword evidence="2" id="KW-1185">Reference proteome</keyword>
<comment type="caution">
    <text evidence="1">The sequence shown here is derived from an EMBL/GenBank/DDBJ whole genome shotgun (WGS) entry which is preliminary data.</text>
</comment>
<dbReference type="Proteomes" id="UP000238326">
    <property type="component" value="Unassembled WGS sequence"/>
</dbReference>
<dbReference type="RefSeq" id="WP_105729293.1">
    <property type="nucleotide sequence ID" value="NZ_PVLR01000018.1"/>
</dbReference>
<dbReference type="EMBL" id="PVLR01000018">
    <property type="protein sequence ID" value="PRD69137.1"/>
    <property type="molecule type" value="Genomic_DNA"/>
</dbReference>